<organism evidence="3 4">
    <name type="scientific">Rhodocytophaga aerolata</name>
    <dbReference type="NCBI Taxonomy" id="455078"/>
    <lineage>
        <taxon>Bacteria</taxon>
        <taxon>Pseudomonadati</taxon>
        <taxon>Bacteroidota</taxon>
        <taxon>Cytophagia</taxon>
        <taxon>Cytophagales</taxon>
        <taxon>Rhodocytophagaceae</taxon>
        <taxon>Rhodocytophaga</taxon>
    </lineage>
</organism>
<dbReference type="EMBL" id="JAUKPO010000024">
    <property type="protein sequence ID" value="MDO1450038.1"/>
    <property type="molecule type" value="Genomic_DNA"/>
</dbReference>
<feature type="domain" description="DUF4468" evidence="2">
    <location>
        <begin position="32"/>
        <end position="118"/>
    </location>
</feature>
<dbReference type="Pfam" id="PF14730">
    <property type="entry name" value="DUF4468"/>
    <property type="match status" value="1"/>
</dbReference>
<dbReference type="RefSeq" id="WP_302040839.1">
    <property type="nucleotide sequence ID" value="NZ_JAUKPO010000024.1"/>
</dbReference>
<protein>
    <submittedName>
        <fullName evidence="3">DUF4468 domain-containing protein</fullName>
    </submittedName>
</protein>
<proteinExistence type="predicted"/>
<feature type="signal peptide" evidence="1">
    <location>
        <begin position="1"/>
        <end position="18"/>
    </location>
</feature>
<keyword evidence="4" id="KW-1185">Reference proteome</keyword>
<dbReference type="Proteomes" id="UP001168528">
    <property type="component" value="Unassembled WGS sequence"/>
</dbReference>
<evidence type="ECO:0000259" key="2">
    <source>
        <dbReference type="Pfam" id="PF14730"/>
    </source>
</evidence>
<accession>A0ABT8RFW2</accession>
<keyword evidence="1" id="KW-0732">Signal</keyword>
<comment type="caution">
    <text evidence="3">The sequence shown here is derived from an EMBL/GenBank/DDBJ whole genome shotgun (WGS) entry which is preliminary data.</text>
</comment>
<evidence type="ECO:0000256" key="1">
    <source>
        <dbReference type="SAM" id="SignalP"/>
    </source>
</evidence>
<feature type="chain" id="PRO_5047059381" evidence="1">
    <location>
        <begin position="19"/>
        <end position="193"/>
    </location>
</feature>
<reference evidence="3" key="1">
    <citation type="submission" date="2023-07" db="EMBL/GenBank/DDBJ databases">
        <title>The genome sequence of Rhodocytophaga aerolata KACC 12507.</title>
        <authorList>
            <person name="Zhang X."/>
        </authorList>
    </citation>
    <scope>NUCLEOTIDE SEQUENCE</scope>
    <source>
        <strain evidence="3">KACC 12507</strain>
    </source>
</reference>
<evidence type="ECO:0000313" key="3">
    <source>
        <dbReference type="EMBL" id="MDO1450038.1"/>
    </source>
</evidence>
<name>A0ABT8RFW2_9BACT</name>
<gene>
    <name evidence="3" type="ORF">Q0590_27405</name>
</gene>
<dbReference type="InterPro" id="IPR027823">
    <property type="entry name" value="DUF4468"/>
</dbReference>
<dbReference type="Gene3D" id="3.30.530.80">
    <property type="match status" value="1"/>
</dbReference>
<evidence type="ECO:0000313" key="4">
    <source>
        <dbReference type="Proteomes" id="UP001168528"/>
    </source>
</evidence>
<sequence>MKQLCTIILALCWFSAFPQTQFPLDDQKKIAFMEVVKADSLSEKTLYSNAKTWLVANGYHITSSQADSLAGKLTATTELPVYARGYLFKKIHGKIAYTATIEIKENKYRYNFSHFVFQYHKEDRNYKMVPTGKTKPLEEENASGWQALWENHLKYTYTAVNNSIATLKAAMLAKPEVKKEPAITAKKSTSADW</sequence>